<evidence type="ECO:0008006" key="2">
    <source>
        <dbReference type="Google" id="ProtNLM"/>
    </source>
</evidence>
<accession>A0A382UQH7</accession>
<dbReference type="EMBL" id="UINC01146016">
    <property type="protein sequence ID" value="SVD36496.1"/>
    <property type="molecule type" value="Genomic_DNA"/>
</dbReference>
<dbReference type="SUPFAM" id="SSF53328">
    <property type="entry name" value="Formyltransferase"/>
    <property type="match status" value="1"/>
</dbReference>
<dbReference type="AlphaFoldDB" id="A0A382UQH7"/>
<sequence>MKLAFMGTPHFAVPTLDALITSEHELALVVTNPDRPAGRGRKL</sequence>
<feature type="non-terminal residue" evidence="1">
    <location>
        <position position="43"/>
    </location>
</feature>
<dbReference type="Gene3D" id="3.40.50.170">
    <property type="entry name" value="Formyl transferase, N-terminal domain"/>
    <property type="match status" value="1"/>
</dbReference>
<proteinExistence type="predicted"/>
<organism evidence="1">
    <name type="scientific">marine metagenome</name>
    <dbReference type="NCBI Taxonomy" id="408172"/>
    <lineage>
        <taxon>unclassified sequences</taxon>
        <taxon>metagenomes</taxon>
        <taxon>ecological metagenomes</taxon>
    </lineage>
</organism>
<name>A0A382UQH7_9ZZZZ</name>
<gene>
    <name evidence="1" type="ORF">METZ01_LOCUS389350</name>
</gene>
<protein>
    <recommendedName>
        <fullName evidence="2">Methionyl-tRNA formyltransferase</fullName>
    </recommendedName>
</protein>
<evidence type="ECO:0000313" key="1">
    <source>
        <dbReference type="EMBL" id="SVD36496.1"/>
    </source>
</evidence>
<dbReference type="InterPro" id="IPR036477">
    <property type="entry name" value="Formyl_transf_N_sf"/>
</dbReference>
<reference evidence="1" key="1">
    <citation type="submission" date="2018-05" db="EMBL/GenBank/DDBJ databases">
        <authorList>
            <person name="Lanie J.A."/>
            <person name="Ng W.-L."/>
            <person name="Kazmierczak K.M."/>
            <person name="Andrzejewski T.M."/>
            <person name="Davidsen T.M."/>
            <person name="Wayne K.J."/>
            <person name="Tettelin H."/>
            <person name="Glass J.I."/>
            <person name="Rusch D."/>
            <person name="Podicherti R."/>
            <person name="Tsui H.-C.T."/>
            <person name="Winkler M.E."/>
        </authorList>
    </citation>
    <scope>NUCLEOTIDE SEQUENCE</scope>
</reference>